<organism evidence="1 2">
    <name type="scientific">Thraustotheca clavata</name>
    <dbReference type="NCBI Taxonomy" id="74557"/>
    <lineage>
        <taxon>Eukaryota</taxon>
        <taxon>Sar</taxon>
        <taxon>Stramenopiles</taxon>
        <taxon>Oomycota</taxon>
        <taxon>Saprolegniomycetes</taxon>
        <taxon>Saprolegniales</taxon>
        <taxon>Achlyaceae</taxon>
        <taxon>Thraustotheca</taxon>
    </lineage>
</organism>
<name>A0A1V9YVH1_9STRA</name>
<dbReference type="Proteomes" id="UP000243217">
    <property type="component" value="Unassembled WGS sequence"/>
</dbReference>
<evidence type="ECO:0000313" key="2">
    <source>
        <dbReference type="Proteomes" id="UP000243217"/>
    </source>
</evidence>
<sequence>MNVDNALRKIQNSDDAETLMTIVGVGSDKQIDRIRMQYVEDVNNLELKTNFYDKLMQVAIDLNDSSLHGIAWECHFHSLVHSNKPIEVNYFTYDNRNQNEQSDMSYEDALNADVGHINWSASSKVICHGDNELECLQFLKNWAEDTGKWDYWIPAYSMLETIDAVAKLKFGEDDERFCFLQLTRSEQHHCNSAFLIMVTKPFLDKKLTVCYMALVPDEVNMINVRLKPVVVQVPNNVKLYVAHYQVNEQI</sequence>
<dbReference type="AlphaFoldDB" id="A0A1V9YVH1"/>
<keyword evidence="2" id="KW-1185">Reference proteome</keyword>
<evidence type="ECO:0000313" key="1">
    <source>
        <dbReference type="EMBL" id="OQR89834.1"/>
    </source>
</evidence>
<proteinExistence type="predicted"/>
<comment type="caution">
    <text evidence="1">The sequence shown here is derived from an EMBL/GenBank/DDBJ whole genome shotgun (WGS) entry which is preliminary data.</text>
</comment>
<reference evidence="1 2" key="1">
    <citation type="journal article" date="2014" name="Genome Biol. Evol.">
        <title>The secreted proteins of Achlya hypogyna and Thraustotheca clavata identify the ancestral oomycete secretome and reveal gene acquisitions by horizontal gene transfer.</title>
        <authorList>
            <person name="Misner I."/>
            <person name="Blouin N."/>
            <person name="Leonard G."/>
            <person name="Richards T.A."/>
            <person name="Lane C.E."/>
        </authorList>
    </citation>
    <scope>NUCLEOTIDE SEQUENCE [LARGE SCALE GENOMIC DNA]</scope>
    <source>
        <strain evidence="1 2">ATCC 34112</strain>
    </source>
</reference>
<dbReference type="EMBL" id="JNBS01002648">
    <property type="protein sequence ID" value="OQR89834.1"/>
    <property type="molecule type" value="Genomic_DNA"/>
</dbReference>
<accession>A0A1V9YVH1</accession>
<gene>
    <name evidence="1" type="ORF">THRCLA_22625</name>
</gene>
<dbReference type="OrthoDB" id="110859at2759"/>
<protein>
    <submittedName>
        <fullName evidence="1">Crinkler (CRN) family protein</fullName>
    </submittedName>
</protein>